<dbReference type="AlphaFoldDB" id="A0A831W9Z4"/>
<gene>
    <name evidence="3" type="ORF">ENI96_13870</name>
</gene>
<dbReference type="InterPro" id="IPR029099">
    <property type="entry name" value="Pribosyltran_N"/>
</dbReference>
<dbReference type="SUPFAM" id="SSF53271">
    <property type="entry name" value="PRTase-like"/>
    <property type="match status" value="2"/>
</dbReference>
<reference evidence="3" key="1">
    <citation type="journal article" date="2020" name="mSystems">
        <title>Genome- and Community-Level Interaction Insights into Carbon Utilization and Element Cycling Functions of Hydrothermarchaeota in Hydrothermal Sediment.</title>
        <authorList>
            <person name="Zhou Z."/>
            <person name="Liu Y."/>
            <person name="Xu W."/>
            <person name="Pan J."/>
            <person name="Luo Z.H."/>
            <person name="Li M."/>
        </authorList>
    </citation>
    <scope>NUCLEOTIDE SEQUENCE [LARGE SCALE GENOMIC DNA]</scope>
    <source>
        <strain evidence="3">HyVt-443</strain>
    </source>
</reference>
<evidence type="ECO:0000313" key="3">
    <source>
        <dbReference type="EMBL" id="HEB97505.1"/>
    </source>
</evidence>
<organism evidence="3">
    <name type="scientific">Sedimenticola thiotaurini</name>
    <dbReference type="NCBI Taxonomy" id="1543721"/>
    <lineage>
        <taxon>Bacteria</taxon>
        <taxon>Pseudomonadati</taxon>
        <taxon>Pseudomonadota</taxon>
        <taxon>Gammaproteobacteria</taxon>
        <taxon>Chromatiales</taxon>
        <taxon>Sedimenticolaceae</taxon>
        <taxon>Sedimenticola</taxon>
    </lineage>
</organism>
<dbReference type="PANTHER" id="PTHR10210">
    <property type="entry name" value="RIBOSE-PHOSPHATE DIPHOSPHOKINASE FAMILY MEMBER"/>
    <property type="match status" value="1"/>
</dbReference>
<dbReference type="GO" id="GO:0006164">
    <property type="term" value="P:purine nucleotide biosynthetic process"/>
    <property type="evidence" value="ECO:0007669"/>
    <property type="project" value="TreeGrafter"/>
</dbReference>
<dbReference type="GO" id="GO:0004749">
    <property type="term" value="F:ribose phosphate diphosphokinase activity"/>
    <property type="evidence" value="ECO:0007669"/>
    <property type="project" value="TreeGrafter"/>
</dbReference>
<dbReference type="GO" id="GO:0002189">
    <property type="term" value="C:ribose phosphate diphosphokinase complex"/>
    <property type="evidence" value="ECO:0007669"/>
    <property type="project" value="TreeGrafter"/>
</dbReference>
<dbReference type="InterPro" id="IPR005946">
    <property type="entry name" value="Rib-P_diPkinase"/>
</dbReference>
<dbReference type="GO" id="GO:0005737">
    <property type="term" value="C:cytoplasm"/>
    <property type="evidence" value="ECO:0007669"/>
    <property type="project" value="TreeGrafter"/>
</dbReference>
<protein>
    <submittedName>
        <fullName evidence="3">Phosphoribosylpyrophosphate synthetase</fullName>
    </submittedName>
</protein>
<dbReference type="InterPro" id="IPR029057">
    <property type="entry name" value="PRTase-like"/>
</dbReference>
<feature type="non-terminal residue" evidence="3">
    <location>
        <position position="216"/>
    </location>
</feature>
<evidence type="ECO:0000259" key="2">
    <source>
        <dbReference type="Pfam" id="PF13793"/>
    </source>
</evidence>
<sequence>METDTLLLGFGDYREPARRLADFLGLGFREVEIHHFPDGESRLRLPPELPPRVILCRSLDHPDDKLVELLLAAGGARELGAGELILVAPYLCYMRQDKAFHPGEVVSQRIIGHLLAGAFDGLITVDAHLHRVHRLSDAVPTRRSVNLTATLPMARFLERELDRPMLIGPDAESEQWVAAIAGHEGLDYRVARKERFGDREVRVTLPGADYGGRDLV</sequence>
<dbReference type="SMART" id="SM01400">
    <property type="entry name" value="Pribosyltran_N"/>
    <property type="match status" value="1"/>
</dbReference>
<accession>A0A831W9Z4</accession>
<dbReference type="GO" id="GO:0000287">
    <property type="term" value="F:magnesium ion binding"/>
    <property type="evidence" value="ECO:0007669"/>
    <property type="project" value="InterPro"/>
</dbReference>
<dbReference type="GO" id="GO:0006015">
    <property type="term" value="P:5-phosphoribose 1-diphosphate biosynthetic process"/>
    <property type="evidence" value="ECO:0007669"/>
    <property type="project" value="TreeGrafter"/>
</dbReference>
<dbReference type="EMBL" id="DRKP01000175">
    <property type="protein sequence ID" value="HEB97505.1"/>
    <property type="molecule type" value="Genomic_DNA"/>
</dbReference>
<comment type="caution">
    <text evidence="3">The sequence shown here is derived from an EMBL/GenBank/DDBJ whole genome shotgun (WGS) entry which is preliminary data.</text>
</comment>
<dbReference type="Proteomes" id="UP000886251">
    <property type="component" value="Unassembled WGS sequence"/>
</dbReference>
<feature type="domain" description="Ribose-phosphate pyrophosphokinase N-terminal" evidence="2">
    <location>
        <begin position="14"/>
        <end position="116"/>
    </location>
</feature>
<dbReference type="Gene3D" id="3.40.50.2020">
    <property type="match status" value="2"/>
</dbReference>
<keyword evidence="1" id="KW-0545">Nucleotide biosynthesis</keyword>
<proteinExistence type="predicted"/>
<dbReference type="Pfam" id="PF13793">
    <property type="entry name" value="Pribosyltran_N"/>
    <property type="match status" value="1"/>
</dbReference>
<name>A0A831W9Z4_9GAMM</name>
<dbReference type="PANTHER" id="PTHR10210:SF41">
    <property type="entry name" value="RIBOSE-PHOSPHATE PYROPHOSPHOKINASE 1, CHLOROPLASTIC"/>
    <property type="match status" value="1"/>
</dbReference>
<evidence type="ECO:0000256" key="1">
    <source>
        <dbReference type="ARBA" id="ARBA00022727"/>
    </source>
</evidence>